<dbReference type="SUPFAM" id="SSF51316">
    <property type="entry name" value="Mss4-like"/>
    <property type="match status" value="1"/>
</dbReference>
<keyword evidence="5" id="KW-0809">Transit peptide</keyword>
<name>C3KHB7_ANOFI</name>
<gene>
    <name evidence="13" type="primary">MSRB2</name>
</gene>
<keyword evidence="4 11" id="KW-0862">Zinc</keyword>
<dbReference type="Gene3D" id="2.170.150.20">
    <property type="entry name" value="Peptide methionine sulfoxide reductase"/>
    <property type="match status" value="1"/>
</dbReference>
<evidence type="ECO:0000256" key="6">
    <source>
        <dbReference type="ARBA" id="ARBA00023002"/>
    </source>
</evidence>
<comment type="function">
    <text evidence="10">Methionine-sulfoxide reductase that specifically reduces methionine (R)-sulfoxide back to methionine. While in many cases, methionine oxidation is the result of random oxidation following oxidative stress, methionine oxidation is also a post-translational modification that takes place on specific residue. Upon oxidative stress, may play a role in the preservation of mitochondrial integrity by decreasing the intracellular reactive oxygen species build-up through its scavenging role, hence contributing to cell survival and protein maintenance.</text>
</comment>
<evidence type="ECO:0000256" key="2">
    <source>
        <dbReference type="ARBA" id="ARBA00007174"/>
    </source>
</evidence>
<evidence type="ECO:0000256" key="3">
    <source>
        <dbReference type="ARBA" id="ARBA00022723"/>
    </source>
</evidence>
<evidence type="ECO:0000256" key="4">
    <source>
        <dbReference type="ARBA" id="ARBA00022833"/>
    </source>
</evidence>
<dbReference type="InterPro" id="IPR011057">
    <property type="entry name" value="Mss4-like_sf"/>
</dbReference>
<evidence type="ECO:0000256" key="5">
    <source>
        <dbReference type="ARBA" id="ARBA00022946"/>
    </source>
</evidence>
<proteinExistence type="evidence at transcript level"/>
<evidence type="ECO:0000313" key="13">
    <source>
        <dbReference type="EMBL" id="ACQ58039.1"/>
    </source>
</evidence>
<protein>
    <recommendedName>
        <fullName evidence="11">Peptide-methionine (R)-S-oxide reductase</fullName>
        <ecNumber evidence="11">1.8.4.12</ecNumber>
    </recommendedName>
</protein>
<dbReference type="GO" id="GO:0033743">
    <property type="term" value="F:peptide-methionine (R)-S-oxide reductase activity"/>
    <property type="evidence" value="ECO:0007669"/>
    <property type="project" value="UniProtKB-EC"/>
</dbReference>
<dbReference type="GO" id="GO:0005739">
    <property type="term" value="C:mitochondrion"/>
    <property type="evidence" value="ECO:0007669"/>
    <property type="project" value="UniProtKB-SubCell"/>
</dbReference>
<dbReference type="NCBIfam" id="TIGR00357">
    <property type="entry name" value="peptide-methionine (R)-S-oxide reductase MsrB"/>
    <property type="match status" value="1"/>
</dbReference>
<comment type="catalytic activity">
    <reaction evidence="9">
        <text>[thioredoxin]-disulfide + L-methionine + H2O = L-methionine (R)-S-oxide + [thioredoxin]-dithiol</text>
        <dbReference type="Rhea" id="RHEA:21260"/>
        <dbReference type="Rhea" id="RHEA-COMP:10698"/>
        <dbReference type="Rhea" id="RHEA-COMP:10700"/>
        <dbReference type="ChEBI" id="CHEBI:15377"/>
        <dbReference type="ChEBI" id="CHEBI:29950"/>
        <dbReference type="ChEBI" id="CHEBI:50058"/>
        <dbReference type="ChEBI" id="CHEBI:57844"/>
        <dbReference type="ChEBI" id="CHEBI:58773"/>
        <dbReference type="EC" id="1.8.4.14"/>
    </reaction>
</comment>
<organism evidence="13">
    <name type="scientific">Anoplopoma fimbria</name>
    <name type="common">Sablefish</name>
    <dbReference type="NCBI Taxonomy" id="229290"/>
    <lineage>
        <taxon>Eukaryota</taxon>
        <taxon>Metazoa</taxon>
        <taxon>Chordata</taxon>
        <taxon>Craniata</taxon>
        <taxon>Vertebrata</taxon>
        <taxon>Euteleostomi</taxon>
        <taxon>Actinopterygii</taxon>
        <taxon>Neopterygii</taxon>
        <taxon>Teleostei</taxon>
        <taxon>Neoteleostei</taxon>
        <taxon>Acanthomorphata</taxon>
        <taxon>Eupercaria</taxon>
        <taxon>Perciformes</taxon>
        <taxon>Cottioidei</taxon>
        <taxon>Anoplopomatales</taxon>
        <taxon>Anoplopomatidae</taxon>
        <taxon>Anoplopoma</taxon>
    </lineage>
</organism>
<dbReference type="AlphaFoldDB" id="C3KHB7"/>
<comment type="cofactor">
    <cofactor evidence="11">
        <name>Zn(2+)</name>
        <dbReference type="ChEBI" id="CHEBI:29105"/>
    </cofactor>
    <text evidence="11">Binds 1 zinc ion per subunit.</text>
</comment>
<evidence type="ECO:0000256" key="11">
    <source>
        <dbReference type="RuleBase" id="RU365044"/>
    </source>
</evidence>
<evidence type="ECO:0000256" key="7">
    <source>
        <dbReference type="ARBA" id="ARBA00023128"/>
    </source>
</evidence>
<comment type="catalytic activity">
    <reaction evidence="8 11">
        <text>L-methionyl-[protein] + [thioredoxin]-disulfide + H2O = L-methionyl-(R)-S-oxide-[protein] + [thioredoxin]-dithiol</text>
        <dbReference type="Rhea" id="RHEA:24164"/>
        <dbReference type="Rhea" id="RHEA-COMP:10698"/>
        <dbReference type="Rhea" id="RHEA-COMP:10700"/>
        <dbReference type="Rhea" id="RHEA-COMP:12313"/>
        <dbReference type="Rhea" id="RHEA-COMP:12314"/>
        <dbReference type="ChEBI" id="CHEBI:15377"/>
        <dbReference type="ChEBI" id="CHEBI:16044"/>
        <dbReference type="ChEBI" id="CHEBI:29950"/>
        <dbReference type="ChEBI" id="CHEBI:45764"/>
        <dbReference type="ChEBI" id="CHEBI:50058"/>
        <dbReference type="EC" id="1.8.4.12"/>
    </reaction>
</comment>
<evidence type="ECO:0000256" key="8">
    <source>
        <dbReference type="ARBA" id="ARBA00048488"/>
    </source>
</evidence>
<reference evidence="13" key="1">
    <citation type="submission" date="2009-05" db="EMBL/GenBank/DDBJ databases">
        <title>Anoplopoma fimbria ESTs and full-length cDNAs.</title>
        <authorList>
            <person name="Messmer A."/>
            <person name="Rondeau E."/>
            <person name="Sanderson D."/>
            <person name="Cooper G."/>
            <person name="Leong J."/>
            <person name="Koop B.F."/>
        </authorList>
    </citation>
    <scope>NUCLEOTIDE SEQUENCE</scope>
    <source>
        <tissue evidence="13">Brain</tissue>
    </source>
</reference>
<evidence type="ECO:0000256" key="1">
    <source>
        <dbReference type="ARBA" id="ARBA00004173"/>
    </source>
</evidence>
<keyword evidence="6 11" id="KW-0560">Oxidoreductase</keyword>
<dbReference type="PANTHER" id="PTHR10173:SF37">
    <property type="entry name" value="METHIONINE-R-SULFOXIDE REDUCTASE B2, MITOCHONDRIAL"/>
    <property type="match status" value="1"/>
</dbReference>
<feature type="domain" description="MsrB" evidence="12">
    <location>
        <begin position="49"/>
        <end position="178"/>
    </location>
</feature>
<dbReference type="PANTHER" id="PTHR10173">
    <property type="entry name" value="METHIONINE SULFOXIDE REDUCTASE"/>
    <property type="match status" value="1"/>
</dbReference>
<dbReference type="GO" id="GO:0006979">
    <property type="term" value="P:response to oxidative stress"/>
    <property type="evidence" value="ECO:0007669"/>
    <property type="project" value="InterPro"/>
</dbReference>
<dbReference type="FunFam" id="2.170.150.20:FF:000006">
    <property type="entry name" value="Peptide-methionine (R)-S-oxide reductase"/>
    <property type="match status" value="1"/>
</dbReference>
<evidence type="ECO:0000259" key="12">
    <source>
        <dbReference type="PROSITE" id="PS51790"/>
    </source>
</evidence>
<dbReference type="PROSITE" id="PS51790">
    <property type="entry name" value="MSRB"/>
    <property type="match status" value="1"/>
</dbReference>
<dbReference type="EMBL" id="BT082332">
    <property type="protein sequence ID" value="ACQ58039.1"/>
    <property type="molecule type" value="mRNA"/>
</dbReference>
<evidence type="ECO:0000256" key="10">
    <source>
        <dbReference type="ARBA" id="ARBA00054479"/>
    </source>
</evidence>
<dbReference type="GO" id="GO:0046872">
    <property type="term" value="F:metal ion binding"/>
    <property type="evidence" value="ECO:0007669"/>
    <property type="project" value="UniProtKB-KW"/>
</dbReference>
<comment type="function">
    <text evidence="11">Methionine-sulfoxide reductase that specifically reduces methionine (R)-sulfoxide back to methionine. While in many cases methionine oxidation is the result of random oxidation following oxidative stress, methionine oxidation is also a post-translational modification that takes place on specific residues.</text>
</comment>
<dbReference type="InterPro" id="IPR028427">
    <property type="entry name" value="Met_Sox_Rdtase_MsrB"/>
</dbReference>
<dbReference type="GO" id="GO:0030091">
    <property type="term" value="P:protein repair"/>
    <property type="evidence" value="ECO:0007669"/>
    <property type="project" value="InterPro"/>
</dbReference>
<evidence type="ECO:0000256" key="9">
    <source>
        <dbReference type="ARBA" id="ARBA00049261"/>
    </source>
</evidence>
<comment type="similarity">
    <text evidence="2 11">Belongs to the MsrB Met sulfoxide reductase family.</text>
</comment>
<sequence length="189" mass="21274">MSRFVARSFVVVSRHATARSVVSPRRIPAFIRPVSTSQGLRSLTRYNETTDWQKKLTPEQYVVTREKGTETPFSGIYLTHSEVGMYHCVCCDSPLFSSEAKYDSGTGWPAFKEAHGTWERDESHASIIRRPDNSLGSAETEILCKNCDSHLGHVFEDGPDPTGQRFCINSVALTFKPREDIKPDMEGKE</sequence>
<dbReference type="GO" id="GO:0033745">
    <property type="term" value="F:L-methionine-(R)-S-oxide reductase activity"/>
    <property type="evidence" value="ECO:0007669"/>
    <property type="project" value="UniProtKB-EC"/>
</dbReference>
<dbReference type="EC" id="1.8.4.12" evidence="11"/>
<dbReference type="InterPro" id="IPR002579">
    <property type="entry name" value="Met_Sox_Rdtase_MsrB_dom"/>
</dbReference>
<keyword evidence="3 11" id="KW-0479">Metal-binding</keyword>
<comment type="subcellular location">
    <subcellularLocation>
        <location evidence="1">Mitochondrion</location>
    </subcellularLocation>
</comment>
<accession>C3KHB7</accession>
<keyword evidence="7" id="KW-0496">Mitochondrion</keyword>
<dbReference type="Pfam" id="PF01641">
    <property type="entry name" value="SelR"/>
    <property type="match status" value="1"/>
</dbReference>